<accession>A0A1V3WRX1</accession>
<comment type="caution">
    <text evidence="2">The sequence shown here is derived from an EMBL/GenBank/DDBJ whole genome shotgun (WGS) entry which is preliminary data.</text>
</comment>
<feature type="region of interest" description="Disordered" evidence="1">
    <location>
        <begin position="1"/>
        <end position="46"/>
    </location>
</feature>
<evidence type="ECO:0000313" key="2">
    <source>
        <dbReference type="EMBL" id="OOK69700.1"/>
    </source>
</evidence>
<protein>
    <submittedName>
        <fullName evidence="2">Uncharacterized protein</fullName>
    </submittedName>
</protein>
<proteinExistence type="predicted"/>
<evidence type="ECO:0000313" key="3">
    <source>
        <dbReference type="Proteomes" id="UP000188532"/>
    </source>
</evidence>
<evidence type="ECO:0000256" key="1">
    <source>
        <dbReference type="SAM" id="MobiDB-lite"/>
    </source>
</evidence>
<organism evidence="2 3">
    <name type="scientific">Mycobacterium kansasii</name>
    <dbReference type="NCBI Taxonomy" id="1768"/>
    <lineage>
        <taxon>Bacteria</taxon>
        <taxon>Bacillati</taxon>
        <taxon>Actinomycetota</taxon>
        <taxon>Actinomycetes</taxon>
        <taxon>Mycobacteriales</taxon>
        <taxon>Mycobacteriaceae</taxon>
        <taxon>Mycobacterium</taxon>
    </lineage>
</organism>
<dbReference type="AlphaFoldDB" id="A0A1V3WRX1"/>
<feature type="compositionally biased region" description="Low complexity" evidence="1">
    <location>
        <begin position="30"/>
        <end position="39"/>
    </location>
</feature>
<dbReference type="Proteomes" id="UP000188532">
    <property type="component" value="Unassembled WGS sequence"/>
</dbReference>
<sequence>MSRLGASQTSRTRPVGGAKPVRPSLDKSPGSTDGSGDTGVPATGSDACVVTSSVRLI</sequence>
<feature type="compositionally biased region" description="Polar residues" evidence="1">
    <location>
        <begin position="1"/>
        <end position="12"/>
    </location>
</feature>
<name>A0A1V3WRX1_MYCKA</name>
<gene>
    <name evidence="2" type="ORF">BZL29_5985</name>
</gene>
<dbReference type="EMBL" id="MVBN01000007">
    <property type="protein sequence ID" value="OOK69700.1"/>
    <property type="molecule type" value="Genomic_DNA"/>
</dbReference>
<reference evidence="2 3" key="1">
    <citation type="submission" date="2017-02" db="EMBL/GenBank/DDBJ databases">
        <title>Complete genome sequences of Mycobacterium kansasii strains isolated from rhesus macaques.</title>
        <authorList>
            <person name="Panda A."/>
            <person name="Nagaraj S."/>
            <person name="Zhao X."/>
            <person name="Tettelin H."/>
            <person name="Detolla L.J."/>
        </authorList>
    </citation>
    <scope>NUCLEOTIDE SEQUENCE [LARGE SCALE GENOMIC DNA]</scope>
    <source>
        <strain evidence="2 3">11-3469</strain>
    </source>
</reference>